<proteinExistence type="inferred from homology"/>
<evidence type="ECO:0000313" key="8">
    <source>
        <dbReference type="EMBL" id="SHG21673.1"/>
    </source>
</evidence>
<dbReference type="Proteomes" id="UP000189796">
    <property type="component" value="Chromosome I"/>
</dbReference>
<dbReference type="InterPro" id="IPR051473">
    <property type="entry name" value="P2Ox-like"/>
</dbReference>
<feature type="domain" description="Glucose-methanol-choline oxidoreductase N-terminal" evidence="6">
    <location>
        <begin position="246"/>
        <end position="366"/>
    </location>
</feature>
<organism evidence="8 9">
    <name type="scientific">Bradyrhizobium erythrophlei</name>
    <dbReference type="NCBI Taxonomy" id="1437360"/>
    <lineage>
        <taxon>Bacteria</taxon>
        <taxon>Pseudomonadati</taxon>
        <taxon>Pseudomonadota</taxon>
        <taxon>Alphaproteobacteria</taxon>
        <taxon>Hyphomicrobiales</taxon>
        <taxon>Nitrobacteraceae</taxon>
        <taxon>Bradyrhizobium</taxon>
    </lineage>
</organism>
<accession>A0A1M5I0Y3</accession>
<dbReference type="InterPro" id="IPR000172">
    <property type="entry name" value="GMC_OxRdtase_N"/>
</dbReference>
<reference evidence="8 9" key="1">
    <citation type="submission" date="2016-11" db="EMBL/GenBank/DDBJ databases">
        <authorList>
            <person name="Jaros S."/>
            <person name="Januszkiewicz K."/>
            <person name="Wedrychowicz H."/>
        </authorList>
    </citation>
    <scope>NUCLEOTIDE SEQUENCE [LARGE SCALE GENOMIC DNA]</scope>
    <source>
        <strain evidence="8 9">GAS138</strain>
    </source>
</reference>
<evidence type="ECO:0000256" key="5">
    <source>
        <dbReference type="ARBA" id="ARBA00023002"/>
    </source>
</evidence>
<dbReference type="EMBL" id="LT670817">
    <property type="protein sequence ID" value="SHG21673.1"/>
    <property type="molecule type" value="Genomic_DNA"/>
</dbReference>
<name>A0A1M5I0Y3_9BRAD</name>
<dbReference type="Pfam" id="PF05199">
    <property type="entry name" value="GMC_oxred_C"/>
    <property type="match status" value="1"/>
</dbReference>
<dbReference type="SUPFAM" id="SSF54373">
    <property type="entry name" value="FAD-linked reductases, C-terminal domain"/>
    <property type="match status" value="1"/>
</dbReference>
<dbReference type="Pfam" id="PF00732">
    <property type="entry name" value="GMC_oxred_N"/>
    <property type="match status" value="1"/>
</dbReference>
<evidence type="ECO:0000256" key="2">
    <source>
        <dbReference type="ARBA" id="ARBA00010790"/>
    </source>
</evidence>
<feature type="domain" description="Glucose-methanol-choline oxidoreductase C-terminal" evidence="7">
    <location>
        <begin position="488"/>
        <end position="627"/>
    </location>
</feature>
<sequence length="642" mass="69886">MAANNCMTCDVAIVGSGFAGSLIANELRKKGITVVILEAGPGVPPNINKYMKTFYEANAKVPESPYPPDLFGEPAKMAAGRPTSLMLGASWNDPKQSYLVQKGPRPFTSTYDRVAGGTSHWLGTSLRFVPSDFTMKSSHGKDTKDFPFPDWPEDTTSETMSKWYGLAEAELGVSADMEEQKYLGIHFPDKYTYPMPRIPGSLLDQRVGEALAKLTEDETKFLGMDQPVTGIKVRSLPAARNSQPYRNRRACAGNTNCIPICPIQAKYDPTITLNDATDRGAKLIDHAVASEVIVENGRVGQINYITYKEENGPKTGEGCVKAKIFVIAANAIETPRLLLMSKNDGRTPNGVANSSDMVGRHLMDHPYYLGWALLPQTAKPVFPYRGPLITSGIGDLCDGAFRAKRAAFRVDIGNEGWNFVVAGLKFGGDPHVTTIDFVNGMNSSGINTKEFSQLGDEKSALFGADLANKMNSLTTRQFRIGFLVEQDPDPNNRVTLSSEFTDGLGLPRPEISYNLSDYTRQGIVAAYRMRKLLFDKLGATDFTHRLPDASGDSPGRFEEMIDGKPVTLTYGGAGHIMGTYRMGKDSKTSVVDSNQRSHDHNNLYLVGSGTFPTGATANPTLTLSALALRTADNIATNLRSRG</sequence>
<dbReference type="Gene3D" id="3.50.50.60">
    <property type="entry name" value="FAD/NAD(P)-binding domain"/>
    <property type="match status" value="2"/>
</dbReference>
<evidence type="ECO:0000259" key="6">
    <source>
        <dbReference type="Pfam" id="PF00732"/>
    </source>
</evidence>
<protein>
    <submittedName>
        <fullName evidence="8">Choline dehydrogenase</fullName>
    </submittedName>
</protein>
<keyword evidence="3" id="KW-0285">Flavoprotein</keyword>
<keyword evidence="5" id="KW-0560">Oxidoreductase</keyword>
<evidence type="ECO:0000259" key="7">
    <source>
        <dbReference type="Pfam" id="PF05199"/>
    </source>
</evidence>
<comment type="cofactor">
    <cofactor evidence="1">
        <name>FAD</name>
        <dbReference type="ChEBI" id="CHEBI:57692"/>
    </cofactor>
</comment>
<evidence type="ECO:0000313" key="9">
    <source>
        <dbReference type="Proteomes" id="UP000189796"/>
    </source>
</evidence>
<keyword evidence="4" id="KW-0274">FAD</keyword>
<dbReference type="SUPFAM" id="SSF51905">
    <property type="entry name" value="FAD/NAD(P)-binding domain"/>
    <property type="match status" value="1"/>
</dbReference>
<dbReference type="PANTHER" id="PTHR42784:SF1">
    <property type="entry name" value="PYRANOSE 2-OXIDASE"/>
    <property type="match status" value="1"/>
</dbReference>
<evidence type="ECO:0000256" key="1">
    <source>
        <dbReference type="ARBA" id="ARBA00001974"/>
    </source>
</evidence>
<dbReference type="RefSeq" id="WP_079600039.1">
    <property type="nucleotide sequence ID" value="NZ_LT670817.1"/>
</dbReference>
<dbReference type="GO" id="GO:0016614">
    <property type="term" value="F:oxidoreductase activity, acting on CH-OH group of donors"/>
    <property type="evidence" value="ECO:0007669"/>
    <property type="project" value="InterPro"/>
</dbReference>
<dbReference type="InterPro" id="IPR036188">
    <property type="entry name" value="FAD/NAD-bd_sf"/>
</dbReference>
<dbReference type="GO" id="GO:0050660">
    <property type="term" value="F:flavin adenine dinucleotide binding"/>
    <property type="evidence" value="ECO:0007669"/>
    <property type="project" value="InterPro"/>
</dbReference>
<evidence type="ECO:0000256" key="3">
    <source>
        <dbReference type="ARBA" id="ARBA00022630"/>
    </source>
</evidence>
<dbReference type="InterPro" id="IPR007867">
    <property type="entry name" value="GMC_OxRtase_C"/>
</dbReference>
<dbReference type="AlphaFoldDB" id="A0A1M5I0Y3"/>
<evidence type="ECO:0000256" key="4">
    <source>
        <dbReference type="ARBA" id="ARBA00022827"/>
    </source>
</evidence>
<comment type="similarity">
    <text evidence="2">Belongs to the GMC oxidoreductase family.</text>
</comment>
<gene>
    <name evidence="8" type="ORF">SAMN05443248_0734</name>
</gene>
<dbReference type="Pfam" id="PF13450">
    <property type="entry name" value="NAD_binding_8"/>
    <property type="match status" value="1"/>
</dbReference>
<dbReference type="PANTHER" id="PTHR42784">
    <property type="entry name" value="PYRANOSE 2-OXIDASE"/>
    <property type="match status" value="1"/>
</dbReference>